<proteinExistence type="inferred from homology"/>
<gene>
    <name evidence="10" type="ORF">C2E21_0450</name>
</gene>
<dbReference type="Gene3D" id="1.10.268.10">
    <property type="entry name" value="Topoisomerase, domain 3"/>
    <property type="match status" value="1"/>
</dbReference>
<dbReference type="FunFam" id="3.30.1360.40:FF:000002">
    <property type="entry name" value="DNA gyrase subunit A"/>
    <property type="match status" value="1"/>
</dbReference>
<keyword evidence="11" id="KW-1185">Reference proteome</keyword>
<feature type="compositionally biased region" description="Basic and acidic residues" evidence="8">
    <location>
        <begin position="907"/>
        <end position="923"/>
    </location>
</feature>
<dbReference type="PANTHER" id="PTHR43493:SF5">
    <property type="entry name" value="DNA GYRASE SUBUNIT A, CHLOROPLASTIC_MITOCHONDRIAL"/>
    <property type="match status" value="1"/>
</dbReference>
<comment type="catalytic activity">
    <reaction evidence="1 7">
        <text>ATP-dependent breakage, passage and rejoining of double-stranded DNA.</text>
        <dbReference type="EC" id="5.6.2.2"/>
    </reaction>
</comment>
<dbReference type="SMART" id="SM00434">
    <property type="entry name" value="TOP4c"/>
    <property type="match status" value="1"/>
</dbReference>
<dbReference type="GO" id="GO:0003677">
    <property type="term" value="F:DNA binding"/>
    <property type="evidence" value="ECO:0007669"/>
    <property type="project" value="UniProtKB-UniRule"/>
</dbReference>
<feature type="region of interest" description="Disordered" evidence="8">
    <location>
        <begin position="894"/>
        <end position="926"/>
    </location>
</feature>
<dbReference type="Proteomes" id="UP000239899">
    <property type="component" value="Unassembled WGS sequence"/>
</dbReference>
<evidence type="ECO:0000313" key="11">
    <source>
        <dbReference type="Proteomes" id="UP000239899"/>
    </source>
</evidence>
<comment type="similarity">
    <text evidence="2">Belongs to the type II topoisomerase GyrA/ParC subunit family.</text>
</comment>
<organism evidence="10 11">
    <name type="scientific">Chlorella sorokiniana</name>
    <name type="common">Freshwater green alga</name>
    <dbReference type="NCBI Taxonomy" id="3076"/>
    <lineage>
        <taxon>Eukaryota</taxon>
        <taxon>Viridiplantae</taxon>
        <taxon>Chlorophyta</taxon>
        <taxon>core chlorophytes</taxon>
        <taxon>Trebouxiophyceae</taxon>
        <taxon>Chlorellales</taxon>
        <taxon>Chlorellaceae</taxon>
        <taxon>Chlorella clade</taxon>
        <taxon>Chlorella</taxon>
    </lineage>
</organism>
<dbReference type="EMBL" id="LHPG02000001">
    <property type="protein sequence ID" value="PRW61571.1"/>
    <property type="molecule type" value="Genomic_DNA"/>
</dbReference>
<accession>A0A2P6U5H7</accession>
<feature type="domain" description="Topo IIA-type catalytic" evidence="9">
    <location>
        <begin position="100"/>
        <end position="582"/>
    </location>
</feature>
<reference evidence="10 11" key="1">
    <citation type="journal article" date="2018" name="Plant J.">
        <title>Genome sequences of Chlorella sorokiniana UTEX 1602 and Micractinium conductrix SAG 241.80: implications to maltose excretion by a green alga.</title>
        <authorList>
            <person name="Arriola M.B."/>
            <person name="Velmurugan N."/>
            <person name="Zhang Y."/>
            <person name="Plunkett M.H."/>
            <person name="Hondzo H."/>
            <person name="Barney B.M."/>
        </authorList>
    </citation>
    <scope>NUCLEOTIDE SEQUENCE [LARGE SCALE GENOMIC DNA]</scope>
    <source>
        <strain evidence="11">UTEX 1602</strain>
    </source>
</reference>
<comment type="caution">
    <text evidence="10">The sequence shown here is derived from an EMBL/GenBank/DDBJ whole genome shotgun (WGS) entry which is preliminary data.</text>
</comment>
<dbReference type="GO" id="GO:0003918">
    <property type="term" value="F:DNA topoisomerase type II (double strand cut, ATP-hydrolyzing) activity"/>
    <property type="evidence" value="ECO:0007669"/>
    <property type="project" value="UniProtKB-EC"/>
</dbReference>
<dbReference type="SUPFAM" id="SSF56719">
    <property type="entry name" value="Type II DNA topoisomerase"/>
    <property type="match status" value="1"/>
</dbReference>
<dbReference type="InterPro" id="IPR006691">
    <property type="entry name" value="GyrA/parC_rep"/>
</dbReference>
<dbReference type="NCBIfam" id="NF004044">
    <property type="entry name" value="PRK05561.1"/>
    <property type="match status" value="1"/>
</dbReference>
<evidence type="ECO:0000256" key="1">
    <source>
        <dbReference type="ARBA" id="ARBA00000185"/>
    </source>
</evidence>
<dbReference type="Gene3D" id="3.90.199.10">
    <property type="entry name" value="Topoisomerase II, domain 5"/>
    <property type="match status" value="1"/>
</dbReference>
<evidence type="ECO:0000256" key="5">
    <source>
        <dbReference type="ARBA" id="ARBA00023125"/>
    </source>
</evidence>
<evidence type="ECO:0000256" key="8">
    <source>
        <dbReference type="SAM" id="MobiDB-lite"/>
    </source>
</evidence>
<dbReference type="NCBIfam" id="NF004043">
    <property type="entry name" value="PRK05560.1"/>
    <property type="match status" value="1"/>
</dbReference>
<dbReference type="InterPro" id="IPR050220">
    <property type="entry name" value="Type_II_DNA_Topoisomerases"/>
</dbReference>
<name>A0A2P6U5H7_CHLSO</name>
<dbReference type="Gene3D" id="3.30.1360.40">
    <property type="match status" value="1"/>
</dbReference>
<dbReference type="GO" id="GO:0009330">
    <property type="term" value="C:DNA topoisomerase type II (double strand cut, ATP-hydrolyzing) complex"/>
    <property type="evidence" value="ECO:0007669"/>
    <property type="project" value="TreeGrafter"/>
</dbReference>
<dbReference type="GO" id="GO:0006265">
    <property type="term" value="P:DNA topological change"/>
    <property type="evidence" value="ECO:0007669"/>
    <property type="project" value="UniProtKB-UniRule"/>
</dbReference>
<feature type="compositionally biased region" description="Low complexity" evidence="8">
    <location>
        <begin position="813"/>
        <end position="824"/>
    </location>
</feature>
<evidence type="ECO:0000313" key="10">
    <source>
        <dbReference type="EMBL" id="PRW61571.1"/>
    </source>
</evidence>
<feature type="active site" description="O-(5'-phospho-DNA)-tyrosine intermediate" evidence="7">
    <location>
        <position position="188"/>
    </location>
</feature>
<dbReference type="Pfam" id="PF03989">
    <property type="entry name" value="DNA_gyraseA_C"/>
    <property type="match status" value="6"/>
</dbReference>
<dbReference type="STRING" id="3076.A0A2P6U5H7"/>
<feature type="region of interest" description="Disordered" evidence="8">
    <location>
        <begin position="806"/>
        <end position="832"/>
    </location>
</feature>
<keyword evidence="5 7" id="KW-0238">DNA-binding</keyword>
<dbReference type="CDD" id="cd00187">
    <property type="entry name" value="TOP4c"/>
    <property type="match status" value="1"/>
</dbReference>
<protein>
    <recommendedName>
        <fullName evidence="3">DNA topoisomerase (ATP-hydrolyzing)</fullName>
        <ecNumber evidence="3">5.6.2.2</ecNumber>
    </recommendedName>
</protein>
<dbReference type="FunFam" id="3.90.199.10:FF:000001">
    <property type="entry name" value="DNA gyrase subunit A"/>
    <property type="match status" value="1"/>
</dbReference>
<dbReference type="InterPro" id="IPR002205">
    <property type="entry name" value="Topo_IIA_dom_A"/>
</dbReference>
<dbReference type="PANTHER" id="PTHR43493">
    <property type="entry name" value="DNA GYRASE/TOPOISOMERASE SUBUNIT A"/>
    <property type="match status" value="1"/>
</dbReference>
<keyword evidence="6 7" id="KW-0413">Isomerase</keyword>
<feature type="region of interest" description="Disordered" evidence="8">
    <location>
        <begin position="315"/>
        <end position="335"/>
    </location>
</feature>
<dbReference type="EC" id="5.6.2.2" evidence="3"/>
<dbReference type="Gene3D" id="2.120.10.90">
    <property type="entry name" value="DNA gyrase/topoisomerase IV, subunit A, C-terminal"/>
    <property type="match status" value="1"/>
</dbReference>
<dbReference type="SUPFAM" id="SSF101904">
    <property type="entry name" value="GyrA/ParC C-terminal domain-like"/>
    <property type="match status" value="1"/>
</dbReference>
<evidence type="ECO:0000256" key="7">
    <source>
        <dbReference type="PROSITE-ProRule" id="PRU01384"/>
    </source>
</evidence>
<dbReference type="InterPro" id="IPR013758">
    <property type="entry name" value="Topo_IIA_A/C_ab"/>
</dbReference>
<evidence type="ECO:0000256" key="3">
    <source>
        <dbReference type="ARBA" id="ARBA00012895"/>
    </source>
</evidence>
<evidence type="ECO:0000256" key="6">
    <source>
        <dbReference type="ARBA" id="ARBA00023235"/>
    </source>
</evidence>
<keyword evidence="4 7" id="KW-0799">Topoisomerase</keyword>
<dbReference type="NCBIfam" id="TIGR01063">
    <property type="entry name" value="gyrA"/>
    <property type="match status" value="1"/>
</dbReference>
<evidence type="ECO:0000259" key="9">
    <source>
        <dbReference type="PROSITE" id="PS52040"/>
    </source>
</evidence>
<evidence type="ECO:0000256" key="2">
    <source>
        <dbReference type="ARBA" id="ARBA00008263"/>
    </source>
</evidence>
<dbReference type="PROSITE" id="PS52040">
    <property type="entry name" value="TOPO_IIA"/>
    <property type="match status" value="1"/>
</dbReference>
<dbReference type="OrthoDB" id="276498at2759"/>
<dbReference type="InterPro" id="IPR035516">
    <property type="entry name" value="Gyrase/topoIV_suA_C"/>
</dbReference>
<sequence length="973" mass="104251">MTPAAALHRLAARLGQRPLPVRTWAPASGAARVLPAAGRWYSEASGKSSRKQPVQVAASAAVEEEAGGNGSERIIETELRLEAERSYLSYAMSVIVGRALPDVRDGLKPVHRRILFAMHELGLQHSKPFRKCARVVGEVLGKFHPHGDTAVYDALVRLAQDFSMRVQLVDGHGNFGSLDDDPPAAMRYTECRLQSVASAMLLADLEAATVDWVPNFDASVDEPSVLPARLPNLLINGSSGIAVGIATKIPPHNMGEVVAGLKALIRNPDITVRQLMQHLPAPDFPTGGEILLSDGVRAAYEEGKGGIQVRAKMHIEDGSTTAGKRGKGKKSSGRADKPLVVITELPYQTNKASLVEQIARLVDAGTLSGVSDVRDESDRDGTRVVVELKRGGNAELVLNQLVKHTAVSTRFSANMVALVGAQPRTLNLKDFLQHFLDFRCEVVERRARHELGRAQQRLHLVDGFLSAMSHLDAVVQAIRAAPDAASASAALQSAPFDLSKEQAEGVLGLTLRRLTSLEAAKLQEEQATLQAKIADLQDLLSKRDRILQVVEQEADELVAKYGTPRRTAIVADGEVELRQEDIIPNTPSLVVYSRRGYIKRMRADAFDVQRLGGKGKTGARLKDDDSLDEVAFVSDHDHLLFFTSEGRAYCLRAFDVPEGSRTSIGTAFTQVLKGLNKSTRIAAVIPVSDFGAEPGSSAADRDLVLMSRKGLIKRVPLKQFASINRNGLAAMGVKEDDALQFVGLCSPTDSVLVAASNGQILHFAANKLRQMGRTAAGVQTMRLTDDAEIVAMSILPLGIVPEGSIDEEEEEGSAAAVSSGSASPAEEEEGATAAVAAAGPCLLLVSAQGLGKRTPISEFRLVSGRQGKGFRGMRLNTGDRLAAVQVVGFDPAAAAAAGSSSDEEDREDRSNSDRRSSKAKEPDVLLSTQQGQLVRVPLSSISVYSRGAKGRRVLKVREGDEVIAATVLSKQRG</sequence>
<dbReference type="InterPro" id="IPR013760">
    <property type="entry name" value="Topo_IIA-like_dom_sf"/>
</dbReference>
<dbReference type="AlphaFoldDB" id="A0A2P6U5H7"/>
<dbReference type="InterPro" id="IPR013757">
    <property type="entry name" value="Topo_IIA_A_a_sf"/>
</dbReference>
<dbReference type="GO" id="GO:0005524">
    <property type="term" value="F:ATP binding"/>
    <property type="evidence" value="ECO:0007669"/>
    <property type="project" value="InterPro"/>
</dbReference>
<dbReference type="Pfam" id="PF00521">
    <property type="entry name" value="DNA_topoisoIV"/>
    <property type="match status" value="1"/>
</dbReference>
<evidence type="ECO:0000256" key="4">
    <source>
        <dbReference type="ARBA" id="ARBA00023029"/>
    </source>
</evidence>